<evidence type="ECO:0000256" key="3">
    <source>
        <dbReference type="ARBA" id="ARBA00022664"/>
    </source>
</evidence>
<gene>
    <name evidence="8" type="ORF">HaLaN_31131</name>
</gene>
<evidence type="ECO:0000256" key="4">
    <source>
        <dbReference type="ARBA" id="ARBA00022737"/>
    </source>
</evidence>
<dbReference type="InterPro" id="IPR055430">
    <property type="entry name" value="HAT_Syf1_CNRKL1_C"/>
</dbReference>
<proteinExistence type="inferred from homology"/>
<dbReference type="GO" id="GO:0071007">
    <property type="term" value="C:U2-type catalytic step 2 spliceosome"/>
    <property type="evidence" value="ECO:0007669"/>
    <property type="project" value="TreeGrafter"/>
</dbReference>
<dbReference type="SUPFAM" id="SSF48452">
    <property type="entry name" value="TPR-like"/>
    <property type="match status" value="1"/>
</dbReference>
<keyword evidence="5" id="KW-0508">mRNA splicing</keyword>
<dbReference type="EMBL" id="BLLF01006138">
    <property type="protein sequence ID" value="GFH31989.1"/>
    <property type="molecule type" value="Genomic_DNA"/>
</dbReference>
<evidence type="ECO:0000256" key="5">
    <source>
        <dbReference type="ARBA" id="ARBA00023187"/>
    </source>
</evidence>
<keyword evidence="6" id="KW-0539">Nucleus</keyword>
<keyword evidence="9" id="KW-1185">Reference proteome</keyword>
<reference evidence="8 9" key="1">
    <citation type="submission" date="2020-02" db="EMBL/GenBank/DDBJ databases">
        <title>Draft genome sequence of Haematococcus lacustris strain NIES-144.</title>
        <authorList>
            <person name="Morimoto D."/>
            <person name="Nakagawa S."/>
            <person name="Yoshida T."/>
            <person name="Sawayama S."/>
        </authorList>
    </citation>
    <scope>NUCLEOTIDE SEQUENCE [LARGE SCALE GENOMIC DNA]</scope>
    <source>
        <strain evidence="8 9">NIES-144</strain>
    </source>
</reference>
<evidence type="ECO:0000256" key="6">
    <source>
        <dbReference type="ARBA" id="ARBA00023242"/>
    </source>
</evidence>
<evidence type="ECO:0000313" key="8">
    <source>
        <dbReference type="EMBL" id="GFH31989.1"/>
    </source>
</evidence>
<dbReference type="InterPro" id="IPR003107">
    <property type="entry name" value="HAT"/>
</dbReference>
<dbReference type="GO" id="GO:0071014">
    <property type="term" value="C:post-mRNA release spliceosomal complex"/>
    <property type="evidence" value="ECO:0007669"/>
    <property type="project" value="TreeGrafter"/>
</dbReference>
<comment type="subcellular location">
    <subcellularLocation>
        <location evidence="1">Nucleus</location>
    </subcellularLocation>
</comment>
<evidence type="ECO:0000313" key="9">
    <source>
        <dbReference type="Proteomes" id="UP000485058"/>
    </source>
</evidence>
<dbReference type="Pfam" id="PF23231">
    <property type="entry name" value="HAT_Syf1_CNRKL1_C"/>
    <property type="match status" value="1"/>
</dbReference>
<sequence length="171" mass="20433">MAKAFGATARDLEQASQHNAACACAYSPRISNHMQSAPSDRQITAEQILREAKEIQLEDDNFRPPKQIITDPEELADYRLKKRKEFEDMARRVGRFNMGIWVKYATWEEQQKDFRRARSVWERALDVSYRNITVWLKYAEMEMRHRFINHARNVWDRAVSLLPRIDQLWYK</sequence>
<feature type="non-terminal residue" evidence="8">
    <location>
        <position position="171"/>
    </location>
</feature>
<dbReference type="InterPro" id="IPR011990">
    <property type="entry name" value="TPR-like_helical_dom_sf"/>
</dbReference>
<dbReference type="GO" id="GO:0000974">
    <property type="term" value="C:Prp19 complex"/>
    <property type="evidence" value="ECO:0007669"/>
    <property type="project" value="TreeGrafter"/>
</dbReference>
<comment type="caution">
    <text evidence="8">The sequence shown here is derived from an EMBL/GenBank/DDBJ whole genome shotgun (WGS) entry which is preliminary data.</text>
</comment>
<organism evidence="8 9">
    <name type="scientific">Haematococcus lacustris</name>
    <name type="common">Green alga</name>
    <name type="synonym">Haematococcus pluvialis</name>
    <dbReference type="NCBI Taxonomy" id="44745"/>
    <lineage>
        <taxon>Eukaryota</taxon>
        <taxon>Viridiplantae</taxon>
        <taxon>Chlorophyta</taxon>
        <taxon>core chlorophytes</taxon>
        <taxon>Chlorophyceae</taxon>
        <taxon>CS clade</taxon>
        <taxon>Chlamydomonadales</taxon>
        <taxon>Haematococcaceae</taxon>
        <taxon>Haematococcus</taxon>
    </lineage>
</organism>
<protein>
    <recommendedName>
        <fullName evidence="7">Pre-mRNA-splicing factor Syf1/CRNKL1-like C-terminal HAT-repeats domain-containing protein</fullName>
    </recommendedName>
</protein>
<accession>A0A6A0AGB8</accession>
<name>A0A6A0AGB8_HAELA</name>
<dbReference type="PROSITE" id="PS51257">
    <property type="entry name" value="PROKAR_LIPOPROTEIN"/>
    <property type="match status" value="1"/>
</dbReference>
<dbReference type="GO" id="GO:0071011">
    <property type="term" value="C:precatalytic spliceosome"/>
    <property type="evidence" value="ECO:0007669"/>
    <property type="project" value="TreeGrafter"/>
</dbReference>
<keyword evidence="3" id="KW-0507">mRNA processing</keyword>
<dbReference type="GO" id="GO:0000245">
    <property type="term" value="P:spliceosomal complex assembly"/>
    <property type="evidence" value="ECO:0007669"/>
    <property type="project" value="TreeGrafter"/>
</dbReference>
<dbReference type="SMART" id="SM00386">
    <property type="entry name" value="HAT"/>
    <property type="match status" value="2"/>
</dbReference>
<dbReference type="Gene3D" id="1.25.40.10">
    <property type="entry name" value="Tetratricopeptide repeat domain"/>
    <property type="match status" value="1"/>
</dbReference>
<evidence type="ECO:0000256" key="1">
    <source>
        <dbReference type="ARBA" id="ARBA00004123"/>
    </source>
</evidence>
<dbReference type="PANTHER" id="PTHR11246">
    <property type="entry name" value="PRE-MRNA SPLICING FACTOR"/>
    <property type="match status" value="1"/>
</dbReference>
<keyword evidence="4" id="KW-0677">Repeat</keyword>
<evidence type="ECO:0000259" key="7">
    <source>
        <dbReference type="Pfam" id="PF23231"/>
    </source>
</evidence>
<dbReference type="AlphaFoldDB" id="A0A6A0AGB8"/>
<dbReference type="Proteomes" id="UP000485058">
    <property type="component" value="Unassembled WGS sequence"/>
</dbReference>
<feature type="domain" description="Pre-mRNA-splicing factor Syf1/CRNKL1-like C-terminal HAT-repeats" evidence="7">
    <location>
        <begin position="93"/>
        <end position="160"/>
    </location>
</feature>
<dbReference type="InterPro" id="IPR045075">
    <property type="entry name" value="Syf1-like"/>
</dbReference>
<dbReference type="PANTHER" id="PTHR11246:SF3">
    <property type="entry name" value="CROOKED NECK-LIKE PROTEIN 1"/>
    <property type="match status" value="1"/>
</dbReference>
<evidence type="ECO:0000256" key="2">
    <source>
        <dbReference type="ARBA" id="ARBA00008644"/>
    </source>
</evidence>
<comment type="similarity">
    <text evidence="2">Belongs to the crooked-neck family.</text>
</comment>